<dbReference type="AlphaFoldDB" id="A0A2S2QFM0"/>
<dbReference type="RefSeq" id="XP_025415914.1">
    <property type="nucleotide sequence ID" value="XM_025560129.1"/>
</dbReference>
<organism evidence="1">
    <name type="scientific">Sipha flava</name>
    <name type="common">yellow sugarcane aphid</name>
    <dbReference type="NCBI Taxonomy" id="143950"/>
    <lineage>
        <taxon>Eukaryota</taxon>
        <taxon>Metazoa</taxon>
        <taxon>Ecdysozoa</taxon>
        <taxon>Arthropoda</taxon>
        <taxon>Hexapoda</taxon>
        <taxon>Insecta</taxon>
        <taxon>Pterygota</taxon>
        <taxon>Neoptera</taxon>
        <taxon>Paraneoptera</taxon>
        <taxon>Hemiptera</taxon>
        <taxon>Sternorrhyncha</taxon>
        <taxon>Aphidomorpha</taxon>
        <taxon>Aphidoidea</taxon>
        <taxon>Aphididae</taxon>
        <taxon>Sipha</taxon>
    </lineage>
</organism>
<protein>
    <submittedName>
        <fullName evidence="3 4">Uncharacterized protein LOC112687430</fullName>
    </submittedName>
</protein>
<dbReference type="Proteomes" id="UP000694846">
    <property type="component" value="Unplaced"/>
</dbReference>
<dbReference type="GeneID" id="112687430"/>
<accession>A0A2S2QFM0</accession>
<proteinExistence type="predicted"/>
<reference evidence="3 4" key="2">
    <citation type="submission" date="2025-04" db="UniProtKB">
        <authorList>
            <consortium name="RefSeq"/>
        </authorList>
    </citation>
    <scope>IDENTIFICATION</scope>
    <source>
        <tissue evidence="3 4">Whole body</tissue>
    </source>
</reference>
<evidence type="ECO:0000313" key="1">
    <source>
        <dbReference type="EMBL" id="MBY76549.1"/>
    </source>
</evidence>
<keyword evidence="2" id="KW-1185">Reference proteome</keyword>
<sequence>MEEEAKQKFAKLIGRQDVYKGMTTKLQKYLESFDNIQDMQQLQVRLSKYENVWQSFMATQEEIELLGPLKNQFNERESFENNYYKLASSIKTYIEVKTISTIQDVKHKSITRIFMAPMLLPKFNGDPTKWLTFKNKFEALVQKHLINSKIPLLKRRF</sequence>
<evidence type="ECO:0000313" key="5">
    <source>
        <dbReference type="RefSeq" id="XP_025415915.1"/>
    </source>
</evidence>
<dbReference type="EMBL" id="GGMS01007346">
    <property type="protein sequence ID" value="MBY76549.1"/>
    <property type="molecule type" value="Transcribed_RNA"/>
</dbReference>
<dbReference type="RefSeq" id="XP_025415913.1">
    <property type="nucleotide sequence ID" value="XM_025560128.1"/>
</dbReference>
<evidence type="ECO:0000313" key="4">
    <source>
        <dbReference type="RefSeq" id="XP_025415914.1"/>
    </source>
</evidence>
<dbReference type="RefSeq" id="XP_025415915.1">
    <property type="nucleotide sequence ID" value="XM_025560130.1"/>
</dbReference>
<evidence type="ECO:0000313" key="2">
    <source>
        <dbReference type="Proteomes" id="UP000694846"/>
    </source>
</evidence>
<name>A0A2S2QFM0_9HEMI</name>
<reference evidence="1" key="1">
    <citation type="submission" date="2018-04" db="EMBL/GenBank/DDBJ databases">
        <title>Transcriptome assembly of Sipha flava.</title>
        <authorList>
            <person name="Scully E.D."/>
            <person name="Geib S.M."/>
            <person name="Palmer N.A."/>
            <person name="Koch K."/>
            <person name="Bradshaw J."/>
            <person name="Heng-Moss T."/>
            <person name="Sarath G."/>
        </authorList>
    </citation>
    <scope>NUCLEOTIDE SEQUENCE</scope>
</reference>
<evidence type="ECO:0000313" key="3">
    <source>
        <dbReference type="RefSeq" id="XP_025415913.1"/>
    </source>
</evidence>
<gene>
    <name evidence="3 4 5" type="primary">LOC112687430</name>
    <name evidence="1" type="ORF">g.6484</name>
</gene>
<dbReference type="OrthoDB" id="6778137at2759"/>